<comment type="caution">
    <text evidence="1">The sequence shown here is derived from an EMBL/GenBank/DDBJ whole genome shotgun (WGS) entry which is preliminary data.</text>
</comment>
<gene>
    <name evidence="1" type="ORF">ENM84_05930</name>
</gene>
<protein>
    <submittedName>
        <fullName evidence="1">Uncharacterized protein</fullName>
    </submittedName>
</protein>
<evidence type="ECO:0000313" key="1">
    <source>
        <dbReference type="EMBL" id="HHP82187.1"/>
    </source>
</evidence>
<accession>A0A7C5XMU7</accession>
<organism evidence="1">
    <name type="scientific">Ignisphaera aggregans</name>
    <dbReference type="NCBI Taxonomy" id="334771"/>
    <lineage>
        <taxon>Archaea</taxon>
        <taxon>Thermoproteota</taxon>
        <taxon>Thermoprotei</taxon>
        <taxon>Desulfurococcales</taxon>
        <taxon>Desulfurococcaceae</taxon>
        <taxon>Ignisphaera</taxon>
    </lineage>
</organism>
<name>A0A7C5XMU7_9CREN</name>
<proteinExistence type="predicted"/>
<reference evidence="1" key="1">
    <citation type="journal article" date="2020" name="mSystems">
        <title>Genome- and Community-Level Interaction Insights into Carbon Utilization and Element Cycling Functions of Hydrothermarchaeota in Hydrothermal Sediment.</title>
        <authorList>
            <person name="Zhou Z."/>
            <person name="Liu Y."/>
            <person name="Xu W."/>
            <person name="Pan J."/>
            <person name="Luo Z.H."/>
            <person name="Li M."/>
        </authorList>
    </citation>
    <scope>NUCLEOTIDE SEQUENCE [LARGE SCALE GENOMIC DNA]</scope>
    <source>
        <strain evidence="1">SpSt-1121</strain>
    </source>
</reference>
<sequence>MPRARKNKNDKKMNTTTEKLKVAKPQEEINIKDKKTTTKRKYIDTESWVEKHLKELIEAFGLQFLNLTDDEFMKIIVNIVDMIRGESSSLDLDVITRRFKRNLMSLYPLIASMVLELRDSLTDEQIEFVVNNIGEAVLAYASRLYKDLVARERNDLIDRLKDYWNKYWVLKKHPILPVLCPNCRFNSLMPDLTCMVCGSIVSEKELKESINFMELLKDFVKNNNIEDVKKAINYGYVYLSSIGVKPPSENRDPLDIEIVLSNNEKEYLKFLIEYKQGV</sequence>
<dbReference type="EMBL" id="DRZI01000255">
    <property type="protein sequence ID" value="HHP82187.1"/>
    <property type="molecule type" value="Genomic_DNA"/>
</dbReference>
<dbReference type="AlphaFoldDB" id="A0A7C5XMU7"/>